<dbReference type="InterPro" id="IPR050189">
    <property type="entry name" value="MFS_Efflux_Transporters"/>
</dbReference>
<proteinExistence type="predicted"/>
<keyword evidence="2" id="KW-0813">Transport</keyword>
<gene>
    <name evidence="9" type="ORF">ACFQNG_08165</name>
</gene>
<keyword evidence="10" id="KW-1185">Reference proteome</keyword>
<evidence type="ECO:0000256" key="4">
    <source>
        <dbReference type="ARBA" id="ARBA00022692"/>
    </source>
</evidence>
<feature type="transmembrane region" description="Helical" evidence="7">
    <location>
        <begin position="200"/>
        <end position="222"/>
    </location>
</feature>
<feature type="transmembrane region" description="Helical" evidence="7">
    <location>
        <begin position="70"/>
        <end position="87"/>
    </location>
</feature>
<dbReference type="RefSeq" id="WP_379864420.1">
    <property type="nucleotide sequence ID" value="NZ_JBHTBW010000020.1"/>
</dbReference>
<dbReference type="CDD" id="cd17324">
    <property type="entry name" value="MFS_NepI_like"/>
    <property type="match status" value="1"/>
</dbReference>
<evidence type="ECO:0000256" key="2">
    <source>
        <dbReference type="ARBA" id="ARBA00022448"/>
    </source>
</evidence>
<evidence type="ECO:0000256" key="5">
    <source>
        <dbReference type="ARBA" id="ARBA00022989"/>
    </source>
</evidence>
<dbReference type="Proteomes" id="UP001596500">
    <property type="component" value="Unassembled WGS sequence"/>
</dbReference>
<feature type="transmembrane region" description="Helical" evidence="7">
    <location>
        <begin position="128"/>
        <end position="150"/>
    </location>
</feature>
<protein>
    <submittedName>
        <fullName evidence="9">MFS transporter</fullName>
    </submittedName>
</protein>
<organism evidence="9 10">
    <name type="scientific">Laceyella putida</name>
    <dbReference type="NCBI Taxonomy" id="110101"/>
    <lineage>
        <taxon>Bacteria</taxon>
        <taxon>Bacillati</taxon>
        <taxon>Bacillota</taxon>
        <taxon>Bacilli</taxon>
        <taxon>Bacillales</taxon>
        <taxon>Thermoactinomycetaceae</taxon>
        <taxon>Laceyella</taxon>
    </lineage>
</organism>
<keyword evidence="4 7" id="KW-0812">Transmembrane</keyword>
<comment type="subcellular location">
    <subcellularLocation>
        <location evidence="1">Cell membrane</location>
        <topology evidence="1">Multi-pass membrane protein</topology>
    </subcellularLocation>
</comment>
<dbReference type="InterPro" id="IPR011701">
    <property type="entry name" value="MFS"/>
</dbReference>
<evidence type="ECO:0000313" key="9">
    <source>
        <dbReference type="EMBL" id="MFC7441128.1"/>
    </source>
</evidence>
<feature type="transmembrane region" description="Helical" evidence="7">
    <location>
        <begin position="288"/>
        <end position="306"/>
    </location>
</feature>
<feature type="transmembrane region" description="Helical" evidence="7">
    <location>
        <begin position="326"/>
        <end position="348"/>
    </location>
</feature>
<evidence type="ECO:0000256" key="1">
    <source>
        <dbReference type="ARBA" id="ARBA00004651"/>
    </source>
</evidence>
<dbReference type="PROSITE" id="PS50850">
    <property type="entry name" value="MFS"/>
    <property type="match status" value="1"/>
</dbReference>
<feature type="transmembrane region" description="Helical" evidence="7">
    <location>
        <begin position="46"/>
        <end position="63"/>
    </location>
</feature>
<dbReference type="InterPro" id="IPR036259">
    <property type="entry name" value="MFS_trans_sf"/>
</dbReference>
<feature type="domain" description="Major facilitator superfamily (MFS) profile" evidence="8">
    <location>
        <begin position="4"/>
        <end position="376"/>
    </location>
</feature>
<evidence type="ECO:0000259" key="8">
    <source>
        <dbReference type="PROSITE" id="PS50850"/>
    </source>
</evidence>
<keyword evidence="3" id="KW-1003">Cell membrane</keyword>
<dbReference type="InterPro" id="IPR020846">
    <property type="entry name" value="MFS_dom"/>
</dbReference>
<feature type="transmembrane region" description="Helical" evidence="7">
    <location>
        <begin position="5"/>
        <end position="26"/>
    </location>
</feature>
<evidence type="ECO:0000256" key="6">
    <source>
        <dbReference type="ARBA" id="ARBA00023136"/>
    </source>
</evidence>
<feature type="transmembrane region" description="Helical" evidence="7">
    <location>
        <begin position="156"/>
        <end position="179"/>
    </location>
</feature>
<reference evidence="10" key="1">
    <citation type="journal article" date="2019" name="Int. J. Syst. Evol. Microbiol.">
        <title>The Global Catalogue of Microorganisms (GCM) 10K type strain sequencing project: providing services to taxonomists for standard genome sequencing and annotation.</title>
        <authorList>
            <consortium name="The Broad Institute Genomics Platform"/>
            <consortium name="The Broad Institute Genome Sequencing Center for Infectious Disease"/>
            <person name="Wu L."/>
            <person name="Ma J."/>
        </authorList>
    </citation>
    <scope>NUCLEOTIDE SEQUENCE [LARGE SCALE GENOMIC DNA]</scope>
    <source>
        <strain evidence="10">CGMCC 1.12942</strain>
    </source>
</reference>
<feature type="transmembrane region" description="Helical" evidence="7">
    <location>
        <begin position="354"/>
        <end position="373"/>
    </location>
</feature>
<sequence length="391" mass="42512">MKISVYVLAAVSFVVGTVELIIGGILDLVAKDLQVSISTAGQLISIYSAILAFASPILLNLTAKFERKRLYLYSLSVFLIGNLMAAFSPDYSILLFSRVLLALSNSLLLVLPITIATKLVAPSFRGRAIGLIYIGISGSLVLGVPLGMVVGRAFGWRYIFLILSIFIVISIIVVFFLLPKVTPEPALPLRQQLATLKNKKLLSTHLVTILFLAGHFTLYAYLTHYSQEVMNLSNSLLSFLFFVFGIAAVLGGGMGGWATDKWGTSNTILTVISYFIPALILLPVTTHFLPVFIINLTVWSLLSWALNPAQQNYLIKAAPETSDIQIGLNLSASHIGIATGSAIGGVVIEQSSVFFNPWVGAFITFVSLGFAIYSTRPVSARKYLAYQHLQK</sequence>
<comment type="caution">
    <text evidence="9">The sequence shown here is derived from an EMBL/GenBank/DDBJ whole genome shotgun (WGS) entry which is preliminary data.</text>
</comment>
<feature type="transmembrane region" description="Helical" evidence="7">
    <location>
        <begin position="264"/>
        <end position="282"/>
    </location>
</feature>
<keyword evidence="6 7" id="KW-0472">Membrane</keyword>
<evidence type="ECO:0000313" key="10">
    <source>
        <dbReference type="Proteomes" id="UP001596500"/>
    </source>
</evidence>
<dbReference type="SUPFAM" id="SSF103473">
    <property type="entry name" value="MFS general substrate transporter"/>
    <property type="match status" value="1"/>
</dbReference>
<accession>A0ABW2RJN3</accession>
<dbReference type="Pfam" id="PF07690">
    <property type="entry name" value="MFS_1"/>
    <property type="match status" value="1"/>
</dbReference>
<name>A0ABW2RJN3_9BACL</name>
<dbReference type="PANTHER" id="PTHR43124">
    <property type="entry name" value="PURINE EFFLUX PUMP PBUE"/>
    <property type="match status" value="1"/>
</dbReference>
<feature type="transmembrane region" description="Helical" evidence="7">
    <location>
        <begin position="93"/>
        <end position="116"/>
    </location>
</feature>
<dbReference type="Gene3D" id="1.20.1250.20">
    <property type="entry name" value="MFS general substrate transporter like domains"/>
    <property type="match status" value="1"/>
</dbReference>
<feature type="transmembrane region" description="Helical" evidence="7">
    <location>
        <begin position="234"/>
        <end position="257"/>
    </location>
</feature>
<keyword evidence="5 7" id="KW-1133">Transmembrane helix</keyword>
<dbReference type="PANTHER" id="PTHR43124:SF10">
    <property type="entry name" value="PURINE EFFLUX PUMP PBUE"/>
    <property type="match status" value="1"/>
</dbReference>
<evidence type="ECO:0000256" key="7">
    <source>
        <dbReference type="SAM" id="Phobius"/>
    </source>
</evidence>
<evidence type="ECO:0000256" key="3">
    <source>
        <dbReference type="ARBA" id="ARBA00022475"/>
    </source>
</evidence>
<dbReference type="EMBL" id="JBHTBW010000020">
    <property type="protein sequence ID" value="MFC7441128.1"/>
    <property type="molecule type" value="Genomic_DNA"/>
</dbReference>